<organism evidence="1 2">
    <name type="scientific">Rodentibacter pneumotropicus</name>
    <dbReference type="NCBI Taxonomy" id="758"/>
    <lineage>
        <taxon>Bacteria</taxon>
        <taxon>Pseudomonadati</taxon>
        <taxon>Pseudomonadota</taxon>
        <taxon>Gammaproteobacteria</taxon>
        <taxon>Pasteurellales</taxon>
        <taxon>Pasteurellaceae</taxon>
        <taxon>Rodentibacter</taxon>
    </lineage>
</organism>
<name>A0A4S2PFF1_9PAST</name>
<dbReference type="EMBL" id="QXNG01000006">
    <property type="protein sequence ID" value="THA17841.1"/>
    <property type="molecule type" value="Genomic_DNA"/>
</dbReference>
<proteinExistence type="predicted"/>
<sequence length="92" mass="10818">MTTSRTKPNTRDNNVILLTITPDFKSRLLKTFFSWLKILLNCIEILFLRYIPRKKTDKIRPHRLCEPLLKALVKITMLTFGCVSPKSTQIFH</sequence>
<gene>
    <name evidence="1" type="ORF">D3M76_00390</name>
</gene>
<protein>
    <submittedName>
        <fullName evidence="1">Uncharacterized protein</fullName>
    </submittedName>
</protein>
<reference evidence="1 2" key="1">
    <citation type="journal article" date="2019" name="Vet. Microbiol.">
        <title>Development of multi locus sequence typing (MLST) of Rodentibacter pneumotropicus.</title>
        <authorList>
            <person name="Adhikary S."/>
            <person name="Bisgaard M."/>
            <person name="Boot R."/>
            <person name="Benga L."/>
            <person name="Nicklas W."/>
            <person name="Christensen H."/>
        </authorList>
    </citation>
    <scope>NUCLEOTIDE SEQUENCE [LARGE SCALE GENOMIC DNA]</scope>
    <source>
        <strain evidence="1 2">1596_07</strain>
    </source>
</reference>
<dbReference type="AlphaFoldDB" id="A0A4S2PFF1"/>
<accession>A0A4S2PFF1</accession>
<comment type="caution">
    <text evidence="1">The sequence shown here is derived from an EMBL/GenBank/DDBJ whole genome shotgun (WGS) entry which is preliminary data.</text>
</comment>
<dbReference type="Proteomes" id="UP000310576">
    <property type="component" value="Unassembled WGS sequence"/>
</dbReference>
<evidence type="ECO:0000313" key="2">
    <source>
        <dbReference type="Proteomes" id="UP000310576"/>
    </source>
</evidence>
<evidence type="ECO:0000313" key="1">
    <source>
        <dbReference type="EMBL" id="THA17841.1"/>
    </source>
</evidence>